<dbReference type="PANTHER" id="PTHR30588">
    <property type="entry name" value="BRANCHED-CHAIN AMINO ACID TRANSPORT SYSTEM 2 CARRIER PROTEIN"/>
    <property type="match status" value="1"/>
</dbReference>
<keyword evidence="4" id="KW-1003">Cell membrane</keyword>
<evidence type="ECO:0000256" key="1">
    <source>
        <dbReference type="ARBA" id="ARBA00004651"/>
    </source>
</evidence>
<feature type="transmembrane region" description="Helical" evidence="9">
    <location>
        <begin position="235"/>
        <end position="256"/>
    </location>
</feature>
<feature type="transmembrane region" description="Helical" evidence="9">
    <location>
        <begin position="325"/>
        <end position="347"/>
    </location>
</feature>
<evidence type="ECO:0000256" key="9">
    <source>
        <dbReference type="RuleBase" id="RU362122"/>
    </source>
</evidence>
<name>A0A494WQ45_CLOS5</name>
<proteinExistence type="inferred from homology"/>
<dbReference type="GO" id="GO:0005886">
    <property type="term" value="C:plasma membrane"/>
    <property type="evidence" value="ECO:0007669"/>
    <property type="project" value="UniProtKB-SubCell"/>
</dbReference>
<dbReference type="Gene3D" id="1.20.1740.10">
    <property type="entry name" value="Amino acid/polyamine transporter I"/>
    <property type="match status" value="1"/>
</dbReference>
<evidence type="ECO:0000256" key="2">
    <source>
        <dbReference type="ARBA" id="ARBA00008540"/>
    </source>
</evidence>
<protein>
    <recommendedName>
        <fullName evidence="9">Branched-chain amino acid transport system carrier protein</fullName>
    </recommendedName>
</protein>
<dbReference type="GO" id="GO:0015820">
    <property type="term" value="P:L-leucine transport"/>
    <property type="evidence" value="ECO:0007669"/>
    <property type="project" value="TreeGrafter"/>
</dbReference>
<evidence type="ECO:0000256" key="4">
    <source>
        <dbReference type="ARBA" id="ARBA00022475"/>
    </source>
</evidence>
<keyword evidence="5 9" id="KW-0812">Transmembrane</keyword>
<keyword evidence="8 9" id="KW-0472">Membrane</keyword>
<sequence>MKRKLTFQQYIAVASMLFGLFFGAGNLIFPVSMGQMAGRRVWPAFFGFLITGVGLPLLGVAALGMSRCNGLAEMSQRIGKKYGTFFTCALYLTIGPFFAIPRCATVPFAVGIEPILGKGSSDALPLAVFSLLFFLAVLWFSLRPGKILTWIGKVLNPIFLAALGLLVITALLRPMGDIGSIAPQAGYASHAFSQGFLEGYNTMDALAGLAFGIIVVNVIKSLGVENSGDVAKCTVKAGLFSTILMAVIYLLVTIIGTQSRGMYEASSNGGEALLLIASHYYGRAGAFILAFTVTFACLKTSIGLITSCSETFCAMFPRTLNYKKWAVLFCALSLLIANLGLNSIIAYSLPVLMFLYPLAITLIFLSLAGKFFADDKKVYISVTACTIFAAALDFLNALPKGIKNLLHLKPLLAGVSRYLPLFEQGMGWVCPALLGLAIGICLHARKKQSLPS</sequence>
<gene>
    <name evidence="10" type="primary">brnQ</name>
    <name evidence="10" type="ORF">HDCHBGLK_03591</name>
</gene>
<feature type="transmembrane region" description="Helical" evidence="9">
    <location>
        <begin position="284"/>
        <end position="305"/>
    </location>
</feature>
<comment type="subcellular location">
    <subcellularLocation>
        <location evidence="1 9">Cell membrane</location>
        <topology evidence="1 9">Multi-pass membrane protein</topology>
    </subcellularLocation>
</comment>
<dbReference type="NCBIfam" id="TIGR00796">
    <property type="entry name" value="livcs"/>
    <property type="match status" value="1"/>
</dbReference>
<evidence type="ECO:0000256" key="3">
    <source>
        <dbReference type="ARBA" id="ARBA00022448"/>
    </source>
</evidence>
<evidence type="ECO:0000256" key="5">
    <source>
        <dbReference type="ARBA" id="ARBA00022692"/>
    </source>
</evidence>
<dbReference type="AlphaFoldDB" id="A0A494WQ45"/>
<organism evidence="10 11">
    <name type="scientific">Clostridium scindens (strain ATCC 35704 / DSM 5676 / VPI 13733 / 19)</name>
    <dbReference type="NCBI Taxonomy" id="411468"/>
    <lineage>
        <taxon>Bacteria</taxon>
        <taxon>Bacillati</taxon>
        <taxon>Bacillota</taxon>
        <taxon>Clostridia</taxon>
        <taxon>Lachnospirales</taxon>
        <taxon>Lachnospiraceae</taxon>
    </lineage>
</organism>
<feature type="transmembrane region" description="Helical" evidence="9">
    <location>
        <begin position="425"/>
        <end position="444"/>
    </location>
</feature>
<reference evidence="10 11" key="1">
    <citation type="journal article" date="2019" name="Appl. Environ. Microbiol.">
        <title>Clostridium scindens ATCC 35704: integration of nutritional requirements, the complete genome sequence, and global transcriptional responses to bile acids.</title>
        <authorList>
            <person name="Devendran S."/>
            <person name="Shrestha R."/>
            <person name="Alves J.M.P."/>
            <person name="Wolf P.G."/>
            <person name="Ly L."/>
            <person name="Hernandez A.G."/>
            <person name="Mendez-Garcia C."/>
            <person name="Inboden A."/>
            <person name="Wiley J."/>
            <person name="Paul O."/>
            <person name="Allen A."/>
            <person name="Springer E."/>
            <person name="Wright C.L."/>
            <person name="Fields C.J."/>
            <person name="Daniel S.L."/>
            <person name="Ridlon J.M."/>
        </authorList>
    </citation>
    <scope>NUCLEOTIDE SEQUENCE [LARGE SCALE GENOMIC DNA]</scope>
    <source>
        <strain evidence="10 11">ATCC 35704</strain>
    </source>
</reference>
<feature type="transmembrane region" description="Helical" evidence="9">
    <location>
        <begin position="154"/>
        <end position="172"/>
    </location>
</feature>
<evidence type="ECO:0000256" key="6">
    <source>
        <dbReference type="ARBA" id="ARBA00022970"/>
    </source>
</evidence>
<dbReference type="GO" id="GO:0015188">
    <property type="term" value="F:L-isoleucine transmembrane transporter activity"/>
    <property type="evidence" value="ECO:0007669"/>
    <property type="project" value="TreeGrafter"/>
</dbReference>
<evidence type="ECO:0000256" key="7">
    <source>
        <dbReference type="ARBA" id="ARBA00022989"/>
    </source>
</evidence>
<accession>A0A494WQ45</accession>
<dbReference type="GO" id="GO:0005304">
    <property type="term" value="F:L-valine transmembrane transporter activity"/>
    <property type="evidence" value="ECO:0007669"/>
    <property type="project" value="TreeGrafter"/>
</dbReference>
<dbReference type="GO" id="GO:0015818">
    <property type="term" value="P:isoleucine transport"/>
    <property type="evidence" value="ECO:0007669"/>
    <property type="project" value="TreeGrafter"/>
</dbReference>
<evidence type="ECO:0000313" key="11">
    <source>
        <dbReference type="Proteomes" id="UP000289664"/>
    </source>
</evidence>
<feature type="transmembrane region" description="Helical" evidence="9">
    <location>
        <begin position="7"/>
        <end position="29"/>
    </location>
</feature>
<comment type="similarity">
    <text evidence="2 9">Belongs to the branched chain amino acid transporter family.</text>
</comment>
<dbReference type="OrthoDB" id="9783920at2"/>
<evidence type="ECO:0000256" key="8">
    <source>
        <dbReference type="ARBA" id="ARBA00023136"/>
    </source>
</evidence>
<feature type="transmembrane region" description="Helical" evidence="9">
    <location>
        <begin position="205"/>
        <end position="223"/>
    </location>
</feature>
<keyword evidence="7 9" id="KW-1133">Transmembrane helix</keyword>
<dbReference type="Pfam" id="PF05525">
    <property type="entry name" value="Branch_AA_trans"/>
    <property type="match status" value="1"/>
</dbReference>
<evidence type="ECO:0000313" key="10">
    <source>
        <dbReference type="EMBL" id="QBF76174.1"/>
    </source>
</evidence>
<feature type="transmembrane region" description="Helical" evidence="9">
    <location>
        <begin position="85"/>
        <end position="111"/>
    </location>
</feature>
<dbReference type="GO" id="GO:0015190">
    <property type="term" value="F:L-leucine transmembrane transporter activity"/>
    <property type="evidence" value="ECO:0007669"/>
    <property type="project" value="TreeGrafter"/>
</dbReference>
<keyword evidence="11" id="KW-1185">Reference proteome</keyword>
<keyword evidence="3 9" id="KW-0813">Transport</keyword>
<feature type="transmembrane region" description="Helical" evidence="9">
    <location>
        <begin position="123"/>
        <end position="142"/>
    </location>
</feature>
<keyword evidence="6 9" id="KW-0029">Amino-acid transport</keyword>
<dbReference type="GeneID" id="62697768"/>
<dbReference type="RefSeq" id="WP_039909407.1">
    <property type="nucleotide sequence ID" value="NZ_CP036170.1"/>
</dbReference>
<dbReference type="KEGG" id="csci:HDCHBGLK_03591"/>
<feature type="transmembrane region" description="Helical" evidence="9">
    <location>
        <begin position="378"/>
        <end position="398"/>
    </location>
</feature>
<dbReference type="EMBL" id="CP036170">
    <property type="protein sequence ID" value="QBF76174.1"/>
    <property type="molecule type" value="Genomic_DNA"/>
</dbReference>
<dbReference type="PANTHER" id="PTHR30588:SF0">
    <property type="entry name" value="BRANCHED-CHAIN AMINO ACID PERMEASE BRNQ"/>
    <property type="match status" value="1"/>
</dbReference>
<feature type="transmembrane region" description="Helical" evidence="9">
    <location>
        <begin position="41"/>
        <end position="64"/>
    </location>
</feature>
<feature type="transmembrane region" description="Helical" evidence="9">
    <location>
        <begin position="353"/>
        <end position="373"/>
    </location>
</feature>
<comment type="function">
    <text evidence="9">Component of the transport system for branched-chain amino acids.</text>
</comment>
<dbReference type="InterPro" id="IPR004685">
    <property type="entry name" value="Brnchd-chn_aa_trnsp_Livcs"/>
</dbReference>
<dbReference type="Proteomes" id="UP000289664">
    <property type="component" value="Chromosome"/>
</dbReference>